<comment type="caution">
    <text evidence="3">The sequence shown here is derived from an EMBL/GenBank/DDBJ whole genome shotgun (WGS) entry which is preliminary data.</text>
</comment>
<reference evidence="3 4" key="1">
    <citation type="submission" date="2021-10" db="EMBL/GenBank/DDBJ databases">
        <title>Streptomyces sp. strain SMC 277, a novel streptomycete isolated from soil.</title>
        <authorList>
            <person name="Chanama M."/>
        </authorList>
    </citation>
    <scope>NUCLEOTIDE SEQUENCE [LARGE SCALE GENOMIC DNA]</scope>
    <source>
        <strain evidence="3 4">SMC 277</strain>
    </source>
</reference>
<evidence type="ECO:0000256" key="2">
    <source>
        <dbReference type="SAM" id="Phobius"/>
    </source>
</evidence>
<keyword evidence="2" id="KW-0472">Membrane</keyword>
<feature type="compositionally biased region" description="Basic and acidic residues" evidence="1">
    <location>
        <begin position="359"/>
        <end position="368"/>
    </location>
</feature>
<dbReference type="EMBL" id="JAJAUY010000084">
    <property type="protein sequence ID" value="MCB5181664.1"/>
    <property type="molecule type" value="Genomic_DNA"/>
</dbReference>
<sequence>MKQSERTGRICAHCRRAFALDPKTDGRGMHDTRIRRIALRATGGGRLTITLTQLWYLSRTHNAVWSPTPARGVRPGIRWLVAVPVAAALIGAAVFTGGWLATVFGTGAAAVLVTASRMEYRPAAAGGSWISPSGPTFRRLMTDRWRAAYGGLPDGVLDDAAPAGAAAPAGRAEAGPLGGGAAPAARATGGTASVIVCTDHAVAVFLTANGLPARLRSRLVEVPEDSGAKAALDALEGIPARLPVVVLHDASAQGVLLAPLIRAVHPDRVVVDGGLHPRHVRDRKGTVRLYSRVPRDGLGAEELRTVARLREADAEWLAKGFRSPLAAVPPALLLSAAEAAVRRATRSAASSRSPAASRATDRASDRAKASARAAAPVPAQAQGFLTWPDPAPGTARASAHPASGTSGARGKKGTRP</sequence>
<evidence type="ECO:0000313" key="3">
    <source>
        <dbReference type="EMBL" id="MCB5181664.1"/>
    </source>
</evidence>
<protein>
    <submittedName>
        <fullName evidence="3">Uncharacterized protein</fullName>
    </submittedName>
</protein>
<name>A0ABS8BAN7_9ACTN</name>
<keyword evidence="2" id="KW-0812">Transmembrane</keyword>
<keyword evidence="4" id="KW-1185">Reference proteome</keyword>
<feature type="region of interest" description="Disordered" evidence="1">
    <location>
        <begin position="345"/>
        <end position="416"/>
    </location>
</feature>
<proteinExistence type="predicted"/>
<gene>
    <name evidence="3" type="ORF">LG632_20055</name>
</gene>
<feature type="compositionally biased region" description="Low complexity" evidence="1">
    <location>
        <begin position="346"/>
        <end position="358"/>
    </location>
</feature>
<feature type="compositionally biased region" description="Low complexity" evidence="1">
    <location>
        <begin position="370"/>
        <end position="379"/>
    </location>
</feature>
<feature type="transmembrane region" description="Helical" evidence="2">
    <location>
        <begin position="79"/>
        <end position="112"/>
    </location>
</feature>
<accession>A0ABS8BAN7</accession>
<organism evidence="3 4">
    <name type="scientific">Streptomyces antimicrobicus</name>
    <dbReference type="NCBI Taxonomy" id="2883108"/>
    <lineage>
        <taxon>Bacteria</taxon>
        <taxon>Bacillati</taxon>
        <taxon>Actinomycetota</taxon>
        <taxon>Actinomycetes</taxon>
        <taxon>Kitasatosporales</taxon>
        <taxon>Streptomycetaceae</taxon>
        <taxon>Streptomyces</taxon>
    </lineage>
</organism>
<dbReference type="RefSeq" id="WP_226728754.1">
    <property type="nucleotide sequence ID" value="NZ_JAJAUY010000084.1"/>
</dbReference>
<evidence type="ECO:0000313" key="4">
    <source>
        <dbReference type="Proteomes" id="UP001199054"/>
    </source>
</evidence>
<keyword evidence="2" id="KW-1133">Transmembrane helix</keyword>
<evidence type="ECO:0000256" key="1">
    <source>
        <dbReference type="SAM" id="MobiDB-lite"/>
    </source>
</evidence>
<dbReference type="Proteomes" id="UP001199054">
    <property type="component" value="Unassembled WGS sequence"/>
</dbReference>